<sequence length="369" mass="41008">MNVTPFLRQFVNDCSHDPALAALPPADHADPAASHVRLCLSLFLGAQRMFAIHTPLRDTLATLSADCFDDPTYIAARLHDLYADVDREVQRFQKVVGATPLSTPQPSPSATPTTSSPFRSPRLSISQRNTSHSSASIFPSYPFSHMPSRAPGTRESFAKKIRTRDQHRCKVTGALDIDYVAEQKLIISDEAVNVVEAAHVFPFGLRNHIPYLSSMVYPREFFRLLKQGEHINMVENGLLLYISAHRLFGRRWCIRAMDDGYEVIQWGPGQRLSYAQLLTFEAQPPSPLLINLHGCFAMTCAAWVAVGMWKAEGERDLGLLDDDDEEQTVARADSNQTLGEAVSASFASKHTPFVEDEPELLSLGEPAIF</sequence>
<dbReference type="EMBL" id="JADGJQ010000019">
    <property type="protein sequence ID" value="KAJ3179903.1"/>
    <property type="molecule type" value="Genomic_DNA"/>
</dbReference>
<evidence type="ECO:0000259" key="2">
    <source>
        <dbReference type="Pfam" id="PF13391"/>
    </source>
</evidence>
<accession>A0AAD5XNA9</accession>
<feature type="compositionally biased region" description="Low complexity" evidence="1">
    <location>
        <begin position="110"/>
        <end position="124"/>
    </location>
</feature>
<feature type="region of interest" description="Disordered" evidence="1">
    <location>
        <begin position="97"/>
        <end position="138"/>
    </location>
</feature>
<feature type="domain" description="HNH nuclease" evidence="2">
    <location>
        <begin position="169"/>
        <end position="252"/>
    </location>
</feature>
<evidence type="ECO:0000256" key="1">
    <source>
        <dbReference type="SAM" id="MobiDB-lite"/>
    </source>
</evidence>
<gene>
    <name evidence="3" type="ORF">HDU87_002471</name>
</gene>
<dbReference type="AlphaFoldDB" id="A0AAD5XNA9"/>
<keyword evidence="4" id="KW-1185">Reference proteome</keyword>
<dbReference type="Pfam" id="PF13391">
    <property type="entry name" value="HNH_2"/>
    <property type="match status" value="1"/>
</dbReference>
<proteinExistence type="predicted"/>
<feature type="compositionally biased region" description="Polar residues" evidence="1">
    <location>
        <begin position="125"/>
        <end position="137"/>
    </location>
</feature>
<dbReference type="InterPro" id="IPR003615">
    <property type="entry name" value="HNH_nuc"/>
</dbReference>
<comment type="caution">
    <text evidence="3">The sequence shown here is derived from an EMBL/GenBank/DDBJ whole genome shotgun (WGS) entry which is preliminary data.</text>
</comment>
<protein>
    <recommendedName>
        <fullName evidence="2">HNH nuclease domain-containing protein</fullName>
    </recommendedName>
</protein>
<evidence type="ECO:0000313" key="4">
    <source>
        <dbReference type="Proteomes" id="UP001212152"/>
    </source>
</evidence>
<organism evidence="3 4">
    <name type="scientific">Geranomyces variabilis</name>
    <dbReference type="NCBI Taxonomy" id="109894"/>
    <lineage>
        <taxon>Eukaryota</taxon>
        <taxon>Fungi</taxon>
        <taxon>Fungi incertae sedis</taxon>
        <taxon>Chytridiomycota</taxon>
        <taxon>Chytridiomycota incertae sedis</taxon>
        <taxon>Chytridiomycetes</taxon>
        <taxon>Spizellomycetales</taxon>
        <taxon>Powellomycetaceae</taxon>
        <taxon>Geranomyces</taxon>
    </lineage>
</organism>
<dbReference type="Proteomes" id="UP001212152">
    <property type="component" value="Unassembled WGS sequence"/>
</dbReference>
<reference evidence="3" key="1">
    <citation type="submission" date="2020-05" db="EMBL/GenBank/DDBJ databases">
        <title>Phylogenomic resolution of chytrid fungi.</title>
        <authorList>
            <person name="Stajich J.E."/>
            <person name="Amses K."/>
            <person name="Simmons R."/>
            <person name="Seto K."/>
            <person name="Myers J."/>
            <person name="Bonds A."/>
            <person name="Quandt C.A."/>
            <person name="Barry K."/>
            <person name="Liu P."/>
            <person name="Grigoriev I."/>
            <person name="Longcore J.E."/>
            <person name="James T.Y."/>
        </authorList>
    </citation>
    <scope>NUCLEOTIDE SEQUENCE</scope>
    <source>
        <strain evidence="3">JEL0379</strain>
    </source>
</reference>
<evidence type="ECO:0000313" key="3">
    <source>
        <dbReference type="EMBL" id="KAJ3179903.1"/>
    </source>
</evidence>
<name>A0AAD5XNA9_9FUNG</name>